<dbReference type="KEGG" id="vg:26122775"/>
<name>A0A0M3ZRP6_9POXV</name>
<dbReference type="InterPro" id="IPR029034">
    <property type="entry name" value="Cystine-knot_cytokine"/>
</dbReference>
<protein>
    <submittedName>
        <fullName evidence="2">NGF</fullName>
    </submittedName>
</protein>
<dbReference type="SUPFAM" id="SSF57501">
    <property type="entry name" value="Cystine-knot cytokines"/>
    <property type="match status" value="1"/>
</dbReference>
<dbReference type="Gene3D" id="2.10.90.10">
    <property type="entry name" value="Cystine-knot cytokines"/>
    <property type="match status" value="1"/>
</dbReference>
<keyword evidence="3" id="KW-1185">Reference proteome</keyword>
<dbReference type="GeneID" id="26122775"/>
<evidence type="ECO:0000313" key="3">
    <source>
        <dbReference type="Proteomes" id="UP000142477"/>
    </source>
</evidence>
<dbReference type="InterPro" id="IPR002072">
    <property type="entry name" value="Nerve_growth_factor-rel"/>
</dbReference>
<dbReference type="EMBL" id="KP728110">
    <property type="protein sequence ID" value="ALA62459.1"/>
    <property type="molecule type" value="Genomic_DNA"/>
</dbReference>
<dbReference type="RefSeq" id="YP_009177106.1">
    <property type="nucleotide sequence ID" value="NC_028238.1"/>
</dbReference>
<proteinExistence type="predicted"/>
<reference evidence="2 3" key="1">
    <citation type="journal article" date="2015" name="Infect. Genet. Evol.">
        <title>Unique genomic organization of a novel Avipoxvirus detected in turkey (Meleagris gallopavo).</title>
        <authorList>
            <person name="Banyai K."/>
            <person name="Palya V."/>
            <person name="Denes B."/>
            <person name="Glavits R."/>
            <person name="Ivanics E."/>
            <person name="Horvath B."/>
            <person name="Farkas S.L."/>
            <person name="Marton S."/>
            <person name="Balint A."/>
            <person name="Gyuranecz M."/>
            <person name="Erdelyi K."/>
            <person name="Dan A."/>
        </authorList>
    </citation>
    <scope>NUCLEOTIDE SEQUENCE [LARGE SCALE GENOMIC DNA]</scope>
    <source>
        <strain evidence="2 3">TKPV-HU1124/2011</strain>
    </source>
</reference>
<accession>A0A0M3ZRP6</accession>
<evidence type="ECO:0000313" key="2">
    <source>
        <dbReference type="EMBL" id="ALA62459.1"/>
    </source>
</evidence>
<evidence type="ECO:0000259" key="1">
    <source>
        <dbReference type="Pfam" id="PF00243"/>
    </source>
</evidence>
<feature type="domain" description="Nerve growth factor-related" evidence="1">
    <location>
        <begin position="42"/>
        <end position="140"/>
    </location>
</feature>
<organism evidence="2 3">
    <name type="scientific">Turkeypox virus</name>
    <dbReference type="NCBI Taxonomy" id="336486"/>
    <lineage>
        <taxon>Viruses</taxon>
        <taxon>Varidnaviria</taxon>
        <taxon>Bamfordvirae</taxon>
        <taxon>Nucleocytoviricota</taxon>
        <taxon>Pokkesviricetes</taxon>
        <taxon>Chitovirales</taxon>
        <taxon>Poxviridae</taxon>
        <taxon>Chordopoxvirinae</taxon>
        <taxon>Avipoxvirus</taxon>
        <taxon>Avipoxvirus turkeypox</taxon>
    </lineage>
</organism>
<sequence>MYHTRIKYGIYLLCIYAYSIYIPDIVAGGDSGKPVIYSDYEPVCNMTYKWVSISNLTITDGTGTVTLLPTVVSDIVKESKLIQELSCESHGPCKGINDSFVSYCATVRTKANVVISENRRVSNIVADIGVGCQCMIKKKED</sequence>
<dbReference type="Pfam" id="PF00243">
    <property type="entry name" value="NGF"/>
    <property type="match status" value="1"/>
</dbReference>
<dbReference type="Proteomes" id="UP000142477">
    <property type="component" value="Segment"/>
</dbReference>
<dbReference type="GO" id="GO:0005102">
    <property type="term" value="F:signaling receptor binding"/>
    <property type="evidence" value="ECO:0007669"/>
    <property type="project" value="InterPro"/>
</dbReference>